<comment type="caution">
    <text evidence="1">The sequence shown here is derived from an EMBL/GenBank/DDBJ whole genome shotgun (WGS) entry which is preliminary data.</text>
</comment>
<accession>A0A7X0MNQ5</accession>
<sequence>MIALNKWLLSGTQLARRIVWVWWKPERQRAASHVS</sequence>
<evidence type="ECO:0000313" key="1">
    <source>
        <dbReference type="EMBL" id="MBB6505624.1"/>
    </source>
</evidence>
<proteinExistence type="predicted"/>
<name>A0A7X0MNQ5_9SPHN</name>
<gene>
    <name evidence="1" type="ORF">F4693_002619</name>
</gene>
<reference evidence="1 2" key="2">
    <citation type="submission" date="2020-08" db="EMBL/GenBank/DDBJ databases">
        <authorList>
            <person name="Partida-Martinez L."/>
            <person name="Huntemann M."/>
            <person name="Clum A."/>
            <person name="Wang J."/>
            <person name="Palaniappan K."/>
            <person name="Ritter S."/>
            <person name="Chen I.-M."/>
            <person name="Stamatis D."/>
            <person name="Reddy T."/>
            <person name="O'Malley R."/>
            <person name="Daum C."/>
            <person name="Shapiro N."/>
            <person name="Ivanova N."/>
            <person name="Kyrpides N."/>
            <person name="Woyke T."/>
        </authorList>
    </citation>
    <scope>NUCLEOTIDE SEQUENCE [LARGE SCALE GENOMIC DNA]</scope>
    <source>
        <strain evidence="1 2">AS3.13</strain>
    </source>
</reference>
<protein>
    <submittedName>
        <fullName evidence="1">Uncharacterized protein</fullName>
    </submittedName>
</protein>
<reference evidence="1 2" key="1">
    <citation type="submission" date="2020-08" db="EMBL/GenBank/DDBJ databases">
        <title>The Agave Microbiome: Exploring the role of microbial communities in plant adaptations to desert environments.</title>
        <authorList>
            <person name="Partida-Martinez L.P."/>
        </authorList>
    </citation>
    <scope>NUCLEOTIDE SEQUENCE [LARGE SCALE GENOMIC DNA]</scope>
    <source>
        <strain evidence="1 2">AS3.13</strain>
    </source>
</reference>
<organism evidence="1 2">
    <name type="scientific">Sphingomonas endophytica</name>
    <dbReference type="NCBI Taxonomy" id="869719"/>
    <lineage>
        <taxon>Bacteria</taxon>
        <taxon>Pseudomonadati</taxon>
        <taxon>Pseudomonadota</taxon>
        <taxon>Alphaproteobacteria</taxon>
        <taxon>Sphingomonadales</taxon>
        <taxon>Sphingomonadaceae</taxon>
        <taxon>Sphingomonas</taxon>
    </lineage>
</organism>
<dbReference type="AlphaFoldDB" id="A0A7X0MNQ5"/>
<dbReference type="EMBL" id="JACHBT010000014">
    <property type="protein sequence ID" value="MBB6505624.1"/>
    <property type="molecule type" value="Genomic_DNA"/>
</dbReference>
<dbReference type="Proteomes" id="UP000522313">
    <property type="component" value="Unassembled WGS sequence"/>
</dbReference>
<evidence type="ECO:0000313" key="2">
    <source>
        <dbReference type="Proteomes" id="UP000522313"/>
    </source>
</evidence>